<dbReference type="NCBIfam" id="TIGR02195">
    <property type="entry name" value="heptsyl_trn_II"/>
    <property type="match status" value="1"/>
</dbReference>
<accession>A0ABT5DRA0</accession>
<comment type="catalytic activity">
    <reaction evidence="5">
        <text>an L-alpha-D-Hep-(1-&gt;5)-[alpha-Kdo-(2-&gt;4)]-alpha-Kdo-(2-&gt;6)-lipid A + ADP-L-glycero-beta-D-manno-heptose = an L-alpha-D-Hep-(1-&gt;3)-L-alpha-D-Hep-(1-&gt;5)-[alpha-Kdo-(2-&gt;4)]-alpha-Kdo-(2-&gt;6)-lipid A + ADP + H(+)</text>
        <dbReference type="Rhea" id="RHEA:74071"/>
        <dbReference type="ChEBI" id="CHEBI:15378"/>
        <dbReference type="ChEBI" id="CHEBI:61506"/>
        <dbReference type="ChEBI" id="CHEBI:193068"/>
        <dbReference type="ChEBI" id="CHEBI:193069"/>
        <dbReference type="ChEBI" id="CHEBI:456216"/>
        <dbReference type="EC" id="2.4.99.24"/>
    </reaction>
</comment>
<keyword evidence="1" id="KW-0328">Glycosyltransferase</keyword>
<sequence>MSWAAARRVLAVRLDTLGDVLMTTPALRAVKEGHPRRHLTLLTSSAGAVAGRLVPEVDEVWSFDAAWLKAGPAHADAARERDLVDRLRAGRFDAAIVFTVYSQSPLPAALLTYLAGIPRRLAHCRENPYRLLTEWVPETEPERGVRHEVTRQLDLVAAVGLRPSHDLLSLRPCPEDHLAAAAELARLGLARRWAVVHPGATASSRRYPAAGFATVARALVRDHGFDLVFTGSADEAALVEQIRDAADVLTHSLVGRLSLGALAAVIARAGLLISNNTGPAHVAAAVGTPVVDLYALTNPQHTPWAVPARVLSHPVPCAPCYRSTCPEGHHLCLRGVPPAAVVTAALELLRPEPREVLPTAAVPLAPP</sequence>
<dbReference type="EMBL" id="JAQNDL010000001">
    <property type="protein sequence ID" value="MDC0715663.1"/>
    <property type="molecule type" value="Genomic_DNA"/>
</dbReference>
<evidence type="ECO:0000256" key="3">
    <source>
        <dbReference type="ARBA" id="ARBA00043995"/>
    </source>
</evidence>
<dbReference type="InterPro" id="IPR051199">
    <property type="entry name" value="LPS_LOS_Heptosyltrfase"/>
</dbReference>
<dbReference type="RefSeq" id="WP_272084088.1">
    <property type="nucleotide sequence ID" value="NZ_JAQNDL010000001.1"/>
</dbReference>
<dbReference type="InterPro" id="IPR011910">
    <property type="entry name" value="RfaF"/>
</dbReference>
<dbReference type="PANTHER" id="PTHR30160">
    <property type="entry name" value="TETRAACYLDISACCHARIDE 4'-KINASE-RELATED"/>
    <property type="match status" value="1"/>
</dbReference>
<keyword evidence="7" id="KW-1185">Reference proteome</keyword>
<dbReference type="Proteomes" id="UP001221686">
    <property type="component" value="Unassembled WGS sequence"/>
</dbReference>
<protein>
    <recommendedName>
        <fullName evidence="4">lipopolysaccharide heptosyltransferase II</fullName>
        <ecNumber evidence="4">2.4.99.24</ecNumber>
    </recommendedName>
</protein>
<evidence type="ECO:0000313" key="6">
    <source>
        <dbReference type="EMBL" id="MDC0715663.1"/>
    </source>
</evidence>
<evidence type="ECO:0000256" key="5">
    <source>
        <dbReference type="ARBA" id="ARBA00047503"/>
    </source>
</evidence>
<dbReference type="Pfam" id="PF01075">
    <property type="entry name" value="Glyco_transf_9"/>
    <property type="match status" value="1"/>
</dbReference>
<comment type="similarity">
    <text evidence="3">Belongs to the glycosyltransferase 9 family.</text>
</comment>
<proteinExistence type="inferred from homology"/>
<evidence type="ECO:0000256" key="4">
    <source>
        <dbReference type="ARBA" id="ARBA00044042"/>
    </source>
</evidence>
<evidence type="ECO:0000313" key="7">
    <source>
        <dbReference type="Proteomes" id="UP001221686"/>
    </source>
</evidence>
<keyword evidence="2" id="KW-0808">Transferase</keyword>
<dbReference type="CDD" id="cd03789">
    <property type="entry name" value="GT9_LPS_heptosyltransferase"/>
    <property type="match status" value="1"/>
</dbReference>
<dbReference type="EC" id="2.4.99.24" evidence="4"/>
<dbReference type="Gene3D" id="3.40.50.2000">
    <property type="entry name" value="Glycogen Phosphorylase B"/>
    <property type="match status" value="2"/>
</dbReference>
<organism evidence="6 7">
    <name type="scientific">Nannocystis bainbridge</name>
    <dbReference type="NCBI Taxonomy" id="2995303"/>
    <lineage>
        <taxon>Bacteria</taxon>
        <taxon>Pseudomonadati</taxon>
        <taxon>Myxococcota</taxon>
        <taxon>Polyangia</taxon>
        <taxon>Nannocystales</taxon>
        <taxon>Nannocystaceae</taxon>
        <taxon>Nannocystis</taxon>
    </lineage>
</organism>
<evidence type="ECO:0000256" key="2">
    <source>
        <dbReference type="ARBA" id="ARBA00022679"/>
    </source>
</evidence>
<reference evidence="6 7" key="1">
    <citation type="submission" date="2022-11" db="EMBL/GenBank/DDBJ databases">
        <title>Minimal conservation of predation-associated metabolite biosynthetic gene clusters underscores biosynthetic potential of Myxococcota including descriptions for ten novel species: Archangium lansinium sp. nov., Myxococcus landrumus sp. nov., Nannocystis bai.</title>
        <authorList>
            <person name="Ahearne A."/>
            <person name="Stevens C."/>
            <person name="Dowd S."/>
        </authorList>
    </citation>
    <scope>NUCLEOTIDE SEQUENCE [LARGE SCALE GENOMIC DNA]</scope>
    <source>
        <strain evidence="6 7">BB15-2</strain>
    </source>
</reference>
<dbReference type="PANTHER" id="PTHR30160:SF1">
    <property type="entry name" value="LIPOPOLYSACCHARIDE 1,2-N-ACETYLGLUCOSAMINETRANSFERASE-RELATED"/>
    <property type="match status" value="1"/>
</dbReference>
<dbReference type="InterPro" id="IPR002201">
    <property type="entry name" value="Glyco_trans_9"/>
</dbReference>
<dbReference type="SUPFAM" id="SSF53756">
    <property type="entry name" value="UDP-Glycosyltransferase/glycogen phosphorylase"/>
    <property type="match status" value="1"/>
</dbReference>
<comment type="caution">
    <text evidence="6">The sequence shown here is derived from an EMBL/GenBank/DDBJ whole genome shotgun (WGS) entry which is preliminary data.</text>
</comment>
<gene>
    <name evidence="6" type="primary">waaF</name>
    <name evidence="6" type="ORF">POL25_02095</name>
</gene>
<evidence type="ECO:0000256" key="1">
    <source>
        <dbReference type="ARBA" id="ARBA00022676"/>
    </source>
</evidence>
<name>A0ABT5DRA0_9BACT</name>